<protein>
    <recommendedName>
        <fullName evidence="1">Tf2-1-like SH3-like domain-containing protein</fullName>
    </recommendedName>
</protein>
<accession>A0AAW2J2L7</accession>
<name>A0AAW2J2L7_SESRA</name>
<evidence type="ECO:0000313" key="2">
    <source>
        <dbReference type="EMBL" id="KAL0288692.1"/>
    </source>
</evidence>
<dbReference type="AlphaFoldDB" id="A0AAW2J2L7"/>
<gene>
    <name evidence="2" type="ORF">Sradi_7092700</name>
</gene>
<reference evidence="2" key="1">
    <citation type="submission" date="2020-06" db="EMBL/GenBank/DDBJ databases">
        <authorList>
            <person name="Li T."/>
            <person name="Hu X."/>
            <person name="Zhang T."/>
            <person name="Song X."/>
            <person name="Zhang H."/>
            <person name="Dai N."/>
            <person name="Sheng W."/>
            <person name="Hou X."/>
            <person name="Wei L."/>
        </authorList>
    </citation>
    <scope>NUCLEOTIDE SEQUENCE</scope>
    <source>
        <strain evidence="2">G02</strain>
        <tissue evidence="2">Leaf</tissue>
    </source>
</reference>
<evidence type="ECO:0000259" key="1">
    <source>
        <dbReference type="Pfam" id="PF24626"/>
    </source>
</evidence>
<dbReference type="EMBL" id="JACGWJ010000751">
    <property type="protein sequence ID" value="KAL0288692.1"/>
    <property type="molecule type" value="Genomic_DNA"/>
</dbReference>
<dbReference type="PANTHER" id="PTHR46148:SF52">
    <property type="entry name" value="OS04G0603800 PROTEIN"/>
    <property type="match status" value="1"/>
</dbReference>
<comment type="caution">
    <text evidence="2">The sequence shown here is derived from an EMBL/GenBank/DDBJ whole genome shotgun (WGS) entry which is preliminary data.</text>
</comment>
<dbReference type="Pfam" id="PF24626">
    <property type="entry name" value="SH3_Tf2-1"/>
    <property type="match status" value="1"/>
</dbReference>
<dbReference type="InterPro" id="IPR056924">
    <property type="entry name" value="SH3_Tf2-1"/>
</dbReference>
<feature type="domain" description="Tf2-1-like SH3-like" evidence="1">
    <location>
        <begin position="69"/>
        <end position="119"/>
    </location>
</feature>
<dbReference type="PANTHER" id="PTHR46148">
    <property type="entry name" value="CHROMO DOMAIN-CONTAINING PROTEIN"/>
    <property type="match status" value="1"/>
</dbReference>
<organism evidence="2">
    <name type="scientific">Sesamum radiatum</name>
    <name type="common">Black benniseed</name>
    <dbReference type="NCBI Taxonomy" id="300843"/>
    <lineage>
        <taxon>Eukaryota</taxon>
        <taxon>Viridiplantae</taxon>
        <taxon>Streptophyta</taxon>
        <taxon>Embryophyta</taxon>
        <taxon>Tracheophyta</taxon>
        <taxon>Spermatophyta</taxon>
        <taxon>Magnoliopsida</taxon>
        <taxon>eudicotyledons</taxon>
        <taxon>Gunneridae</taxon>
        <taxon>Pentapetalae</taxon>
        <taxon>asterids</taxon>
        <taxon>lamiids</taxon>
        <taxon>Lamiales</taxon>
        <taxon>Pedaliaceae</taxon>
        <taxon>Sesamum</taxon>
    </lineage>
</organism>
<sequence>MSPFEALYGLKPPSLVVYSSGSSKFDSLDYAFSTRQTILQLLKGNLSASPAAMAQQFNSKRLDREFNEGDWVFLKLQPYRQILVQCRSLQKLAPHYFGPFRIIRRIGAIAYELELPKAAVFTRFFISPCSSLAMGHLVIKFVRFPPSLGS</sequence>
<proteinExistence type="predicted"/>
<reference evidence="2" key="2">
    <citation type="journal article" date="2024" name="Plant">
        <title>Genomic evolution and insights into agronomic trait innovations of Sesamum species.</title>
        <authorList>
            <person name="Miao H."/>
            <person name="Wang L."/>
            <person name="Qu L."/>
            <person name="Liu H."/>
            <person name="Sun Y."/>
            <person name="Le M."/>
            <person name="Wang Q."/>
            <person name="Wei S."/>
            <person name="Zheng Y."/>
            <person name="Lin W."/>
            <person name="Duan Y."/>
            <person name="Cao H."/>
            <person name="Xiong S."/>
            <person name="Wang X."/>
            <person name="Wei L."/>
            <person name="Li C."/>
            <person name="Ma Q."/>
            <person name="Ju M."/>
            <person name="Zhao R."/>
            <person name="Li G."/>
            <person name="Mu C."/>
            <person name="Tian Q."/>
            <person name="Mei H."/>
            <person name="Zhang T."/>
            <person name="Gao T."/>
            <person name="Zhang H."/>
        </authorList>
    </citation>
    <scope>NUCLEOTIDE SEQUENCE</scope>
    <source>
        <strain evidence="2">G02</strain>
    </source>
</reference>